<name>A0ABV5D1C5_9ACTN</name>
<dbReference type="InterPro" id="IPR034686">
    <property type="entry name" value="Terpene_cyclase-like_2"/>
</dbReference>
<dbReference type="SFLD" id="SFLDS00005">
    <property type="entry name" value="Isoprenoid_Synthase_Type_I"/>
    <property type="match status" value="1"/>
</dbReference>
<protein>
    <recommendedName>
        <fullName evidence="2">Terpene synthase</fullName>
        <ecNumber evidence="2">4.2.3.-</ecNumber>
    </recommendedName>
</protein>
<keyword evidence="1 2" id="KW-0456">Lyase</keyword>
<evidence type="ECO:0000256" key="1">
    <source>
        <dbReference type="ARBA" id="ARBA00023239"/>
    </source>
</evidence>
<dbReference type="EC" id="4.2.3.-" evidence="2"/>
<dbReference type="SUPFAM" id="SSF48576">
    <property type="entry name" value="Terpenoid synthases"/>
    <property type="match status" value="1"/>
</dbReference>
<proteinExistence type="inferred from homology"/>
<reference evidence="3 4" key="1">
    <citation type="submission" date="2024-04" db="EMBL/GenBank/DDBJ databases">
        <title>Polymorphospora sp. isolated from Baiyangdian Lake in Xiong'an New Area.</title>
        <authorList>
            <person name="Zhang X."/>
            <person name="Liu J."/>
        </authorList>
    </citation>
    <scope>NUCLEOTIDE SEQUENCE [LARGE SCALE GENOMIC DNA]</scope>
    <source>
        <strain evidence="3 4">2-325</strain>
    </source>
</reference>
<evidence type="ECO:0000313" key="3">
    <source>
        <dbReference type="EMBL" id="MFB6398063.1"/>
    </source>
</evidence>
<dbReference type="PANTHER" id="PTHR35201:SF4">
    <property type="entry name" value="BETA-PINACENE SYNTHASE-RELATED"/>
    <property type="match status" value="1"/>
</dbReference>
<accession>A0ABV5D1C5</accession>
<gene>
    <name evidence="3" type="ORF">AAFH96_34050</name>
</gene>
<keyword evidence="2" id="KW-0479">Metal-binding</keyword>
<evidence type="ECO:0000313" key="4">
    <source>
        <dbReference type="Proteomes" id="UP001582793"/>
    </source>
</evidence>
<dbReference type="Gene3D" id="1.10.600.10">
    <property type="entry name" value="Farnesyl Diphosphate Synthase"/>
    <property type="match status" value="1"/>
</dbReference>
<dbReference type="EMBL" id="JBCGDC010000195">
    <property type="protein sequence ID" value="MFB6398063.1"/>
    <property type="molecule type" value="Genomic_DNA"/>
</dbReference>
<organism evidence="3 4">
    <name type="scientific">Polymorphospora lycopeni</name>
    <dbReference type="NCBI Taxonomy" id="3140240"/>
    <lineage>
        <taxon>Bacteria</taxon>
        <taxon>Bacillati</taxon>
        <taxon>Actinomycetota</taxon>
        <taxon>Actinomycetes</taxon>
        <taxon>Micromonosporales</taxon>
        <taxon>Micromonosporaceae</taxon>
        <taxon>Polymorphospora</taxon>
    </lineage>
</organism>
<dbReference type="InterPro" id="IPR008949">
    <property type="entry name" value="Isoprenoid_synthase_dom_sf"/>
</dbReference>
<sequence length="328" mass="35736">MYAACPIPPRISPYAEEVQRWLVDWVRGTGLPLDETGARRLASGGFARYAGRLYPTATAADLRTLTALFTWFFLIDDAWDGPAVPGQQHLRAVRDEILTVLRTGAATPPGPGALFTGPLRRMLVDAWREPYGRLTATARSRFVDAVAHHLDGVLVEAANKATGRRPGIAEYVELRRATSAAYVSYTLIEFATGSALPDRIHRHPLVHEIATTANDLLSWFNDVVSLEHDTAVAGGHNLVLAVAAEERLPVAEAIGAVETRWRTTMRRFTELRAALPRFGRAVDGPLAEYLDGVANSVRGTIDWSLESARYRGHDAGKPAPCAPDPKAG</sequence>
<keyword evidence="4" id="KW-1185">Reference proteome</keyword>
<dbReference type="Pfam" id="PF19086">
    <property type="entry name" value="Terpene_syn_C_2"/>
    <property type="match status" value="1"/>
</dbReference>
<dbReference type="RefSeq" id="WP_364214826.1">
    <property type="nucleotide sequence ID" value="NZ_JBCGDC010000195.1"/>
</dbReference>
<comment type="caution">
    <text evidence="3">The sequence shown here is derived from an EMBL/GenBank/DDBJ whole genome shotgun (WGS) entry which is preliminary data.</text>
</comment>
<evidence type="ECO:0000256" key="2">
    <source>
        <dbReference type="RuleBase" id="RU366034"/>
    </source>
</evidence>
<dbReference type="PANTHER" id="PTHR35201">
    <property type="entry name" value="TERPENE SYNTHASE"/>
    <property type="match status" value="1"/>
</dbReference>
<comment type="similarity">
    <text evidence="2">Belongs to the terpene synthase family.</text>
</comment>
<dbReference type="SFLD" id="SFLDG01020">
    <property type="entry name" value="Terpene_Cyclase_Like_2"/>
    <property type="match status" value="1"/>
</dbReference>
<dbReference type="Proteomes" id="UP001582793">
    <property type="component" value="Unassembled WGS sequence"/>
</dbReference>
<comment type="cofactor">
    <cofactor evidence="2">
        <name>Mg(2+)</name>
        <dbReference type="ChEBI" id="CHEBI:18420"/>
    </cofactor>
</comment>
<keyword evidence="2" id="KW-0460">Magnesium</keyword>